<comment type="function">
    <text evidence="7">Provides the (R)-glutamate required for cell wall biosynthesis.</text>
</comment>
<dbReference type="InterPro" id="IPR015942">
    <property type="entry name" value="Asp/Glu/hydantoin_racemase"/>
</dbReference>
<dbReference type="InterPro" id="IPR033134">
    <property type="entry name" value="Asp/Glu_racemase_AS_2"/>
</dbReference>
<feature type="binding site" evidence="7">
    <location>
        <begin position="180"/>
        <end position="181"/>
    </location>
    <ligand>
        <name>substrate</name>
    </ligand>
</feature>
<dbReference type="InterPro" id="IPR004391">
    <property type="entry name" value="Glu_race"/>
</dbReference>
<comment type="pathway">
    <text evidence="7">Cell wall biogenesis; peptidoglycan biosynthesis.</text>
</comment>
<protein>
    <recommendedName>
        <fullName evidence="2 7">Glutamate racemase</fullName>
        <ecNumber evidence="2 7">5.1.1.3</ecNumber>
    </recommendedName>
</protein>
<dbReference type="UniPathway" id="UPA00219"/>
<dbReference type="EMBL" id="MEUB01000018">
    <property type="protein sequence ID" value="OGC23445.1"/>
    <property type="molecule type" value="Genomic_DNA"/>
</dbReference>
<dbReference type="EC" id="5.1.1.3" evidence="2 7"/>
<feature type="active site" description="Proton donor/acceptor" evidence="7">
    <location>
        <position position="179"/>
    </location>
</feature>
<dbReference type="AlphaFoldDB" id="A0A1F4SSM3"/>
<evidence type="ECO:0000256" key="3">
    <source>
        <dbReference type="ARBA" id="ARBA00022960"/>
    </source>
</evidence>
<keyword evidence="6 7" id="KW-0961">Cell wall biogenesis/degradation</keyword>
<name>A0A1F4SSM3_UNCSA</name>
<dbReference type="GO" id="GO:0009252">
    <property type="term" value="P:peptidoglycan biosynthetic process"/>
    <property type="evidence" value="ECO:0007669"/>
    <property type="project" value="UniProtKB-UniRule"/>
</dbReference>
<evidence type="ECO:0000313" key="9">
    <source>
        <dbReference type="Proteomes" id="UP000178417"/>
    </source>
</evidence>
<dbReference type="HAMAP" id="MF_00258">
    <property type="entry name" value="Glu_racemase"/>
    <property type="match status" value="1"/>
</dbReference>
<sequence length="260" mass="28238">MGIFDSGVGGLTVLKQVMKVLPQENVIFLGDTARVPYGGRSVEEIVSINREILDYFLRQQVDMVIMACGTSSAIAYPVLKEEYKFPIISLIEPGAKAALAATKNFRIGLIATIGTVQSQAYQKAIKSINAEAKVFAQGAPLFVPLIEGGFIEGKETKKIAREYLQPLMEEKVDTIILGCTHYPHLRDVIQEIVGEDVSLVDPAKGATLVAKAALLSKGKLNDGGHKGHYHYFVTGSPAHFEELGSKLLNKNISGVKQVRL</sequence>
<comment type="catalytic activity">
    <reaction evidence="1 7">
        <text>L-glutamate = D-glutamate</text>
        <dbReference type="Rhea" id="RHEA:12813"/>
        <dbReference type="ChEBI" id="CHEBI:29985"/>
        <dbReference type="ChEBI" id="CHEBI:29986"/>
        <dbReference type="EC" id="5.1.1.3"/>
    </reaction>
</comment>
<dbReference type="GO" id="GO:0008360">
    <property type="term" value="P:regulation of cell shape"/>
    <property type="evidence" value="ECO:0007669"/>
    <property type="project" value="UniProtKB-KW"/>
</dbReference>
<dbReference type="SUPFAM" id="SSF53681">
    <property type="entry name" value="Aspartate/glutamate racemase"/>
    <property type="match status" value="2"/>
</dbReference>
<dbReference type="PANTHER" id="PTHR21198:SF2">
    <property type="entry name" value="GLUTAMATE RACEMASE"/>
    <property type="match status" value="1"/>
</dbReference>
<evidence type="ECO:0000256" key="1">
    <source>
        <dbReference type="ARBA" id="ARBA00001602"/>
    </source>
</evidence>
<dbReference type="PANTHER" id="PTHR21198">
    <property type="entry name" value="GLUTAMATE RACEMASE"/>
    <property type="match status" value="1"/>
</dbReference>
<proteinExistence type="inferred from homology"/>
<dbReference type="InterPro" id="IPR001920">
    <property type="entry name" value="Asp/Glu_race"/>
</dbReference>
<dbReference type="Pfam" id="PF01177">
    <property type="entry name" value="Asp_Glu_race"/>
    <property type="match status" value="1"/>
</dbReference>
<dbReference type="GO" id="GO:0008881">
    <property type="term" value="F:glutamate racemase activity"/>
    <property type="evidence" value="ECO:0007669"/>
    <property type="project" value="UniProtKB-UniRule"/>
</dbReference>
<organism evidence="8 9">
    <name type="scientific">candidate division WOR-1 bacterium RIFOXYB2_FULL_37_13</name>
    <dbReference type="NCBI Taxonomy" id="1802579"/>
    <lineage>
        <taxon>Bacteria</taxon>
        <taxon>Bacillati</taxon>
        <taxon>Saganbacteria</taxon>
    </lineage>
</organism>
<evidence type="ECO:0000256" key="4">
    <source>
        <dbReference type="ARBA" id="ARBA00022984"/>
    </source>
</evidence>
<comment type="caution">
    <text evidence="7">Lacks conserved residue(s) required for the propagation of feature annotation.</text>
</comment>
<evidence type="ECO:0000256" key="5">
    <source>
        <dbReference type="ARBA" id="ARBA00023235"/>
    </source>
</evidence>
<comment type="similarity">
    <text evidence="7">Belongs to the aspartate/glutamate racemases family.</text>
</comment>
<keyword evidence="5 7" id="KW-0413">Isomerase</keyword>
<accession>A0A1F4SSM3</accession>
<dbReference type="STRING" id="1802579.A2310_05295"/>
<evidence type="ECO:0000313" key="8">
    <source>
        <dbReference type="EMBL" id="OGC23445.1"/>
    </source>
</evidence>
<feature type="active site" description="Proton donor/acceptor" evidence="7">
    <location>
        <position position="68"/>
    </location>
</feature>
<keyword evidence="3 7" id="KW-0133">Cell shape</keyword>
<comment type="caution">
    <text evidence="8">The sequence shown here is derived from an EMBL/GenBank/DDBJ whole genome shotgun (WGS) entry which is preliminary data.</text>
</comment>
<dbReference type="PROSITE" id="PS00924">
    <property type="entry name" value="ASP_GLU_RACEMASE_2"/>
    <property type="match status" value="1"/>
</dbReference>
<feature type="binding site" evidence="7">
    <location>
        <begin position="5"/>
        <end position="6"/>
    </location>
    <ligand>
        <name>substrate</name>
    </ligand>
</feature>
<keyword evidence="4 7" id="KW-0573">Peptidoglycan synthesis</keyword>
<gene>
    <name evidence="7" type="primary">murI</name>
    <name evidence="8" type="ORF">A2310_05295</name>
</gene>
<evidence type="ECO:0000256" key="7">
    <source>
        <dbReference type="HAMAP-Rule" id="MF_00258"/>
    </source>
</evidence>
<dbReference type="Proteomes" id="UP000178417">
    <property type="component" value="Unassembled WGS sequence"/>
</dbReference>
<feature type="binding site" evidence="7">
    <location>
        <begin position="37"/>
        <end position="38"/>
    </location>
    <ligand>
        <name>substrate</name>
    </ligand>
</feature>
<dbReference type="GO" id="GO:0071555">
    <property type="term" value="P:cell wall organization"/>
    <property type="evidence" value="ECO:0007669"/>
    <property type="project" value="UniProtKB-KW"/>
</dbReference>
<dbReference type="FunFam" id="3.40.50.1860:FF:000001">
    <property type="entry name" value="Glutamate racemase"/>
    <property type="match status" value="1"/>
</dbReference>
<reference evidence="8 9" key="1">
    <citation type="journal article" date="2016" name="Nat. Commun.">
        <title>Thousands of microbial genomes shed light on interconnected biogeochemical processes in an aquifer system.</title>
        <authorList>
            <person name="Anantharaman K."/>
            <person name="Brown C.T."/>
            <person name="Hug L.A."/>
            <person name="Sharon I."/>
            <person name="Castelle C.J."/>
            <person name="Probst A.J."/>
            <person name="Thomas B.C."/>
            <person name="Singh A."/>
            <person name="Wilkins M.J."/>
            <person name="Karaoz U."/>
            <person name="Brodie E.L."/>
            <person name="Williams K.H."/>
            <person name="Hubbard S.S."/>
            <person name="Banfield J.F."/>
        </authorList>
    </citation>
    <scope>NUCLEOTIDE SEQUENCE [LARGE SCALE GENOMIC DNA]</scope>
</reference>
<evidence type="ECO:0000256" key="2">
    <source>
        <dbReference type="ARBA" id="ARBA00013090"/>
    </source>
</evidence>
<dbReference type="NCBIfam" id="TIGR00067">
    <property type="entry name" value="glut_race"/>
    <property type="match status" value="1"/>
</dbReference>
<evidence type="ECO:0000256" key="6">
    <source>
        <dbReference type="ARBA" id="ARBA00023316"/>
    </source>
</evidence>
<dbReference type="Gene3D" id="3.40.50.1860">
    <property type="match status" value="2"/>
</dbReference>